<evidence type="ECO:0000256" key="1">
    <source>
        <dbReference type="ARBA" id="ARBA00022723"/>
    </source>
</evidence>
<dbReference type="eggNOG" id="COG0235">
    <property type="taxonomic scope" value="Bacteria"/>
</dbReference>
<evidence type="ECO:0000256" key="2">
    <source>
        <dbReference type="ARBA" id="ARBA00023239"/>
    </source>
</evidence>
<dbReference type="GO" id="GO:0016832">
    <property type="term" value="F:aldehyde-lyase activity"/>
    <property type="evidence" value="ECO:0007669"/>
    <property type="project" value="TreeGrafter"/>
</dbReference>
<keyword evidence="2" id="KW-0456">Lyase</keyword>
<dbReference type="PANTHER" id="PTHR22789:SF0">
    <property type="entry name" value="3-OXO-TETRONATE 4-PHOSPHATE DECARBOXYLASE-RELATED"/>
    <property type="match status" value="1"/>
</dbReference>
<dbReference type="AlphaFoldDB" id="H3NDR9"/>
<name>H3NDR9_9LACT</name>
<evidence type="ECO:0000313" key="4">
    <source>
        <dbReference type="EMBL" id="EHR33646.1"/>
    </source>
</evidence>
<dbReference type="InterPro" id="IPR001303">
    <property type="entry name" value="Aldolase_II/adducin_N"/>
</dbReference>
<dbReference type="GO" id="GO:0019323">
    <property type="term" value="P:pentose catabolic process"/>
    <property type="evidence" value="ECO:0007669"/>
    <property type="project" value="TreeGrafter"/>
</dbReference>
<dbReference type="PANTHER" id="PTHR22789">
    <property type="entry name" value="FUCULOSE PHOSPHATE ALDOLASE"/>
    <property type="match status" value="1"/>
</dbReference>
<dbReference type="GeneID" id="42694162"/>
<dbReference type="GO" id="GO:0046872">
    <property type="term" value="F:metal ion binding"/>
    <property type="evidence" value="ECO:0007669"/>
    <property type="project" value="UniProtKB-KW"/>
</dbReference>
<comment type="caution">
    <text evidence="4">The sequence shown here is derived from an EMBL/GenBank/DDBJ whole genome shotgun (WGS) entry which is preliminary data.</text>
</comment>
<dbReference type="Gene3D" id="3.40.225.10">
    <property type="entry name" value="Class II aldolase/adducin N-terminal domain"/>
    <property type="match status" value="1"/>
</dbReference>
<feature type="domain" description="Class II aldolase/adducin N-terminal" evidence="3">
    <location>
        <begin position="12"/>
        <end position="239"/>
    </location>
</feature>
<protein>
    <submittedName>
        <fullName evidence="4">Rhamnulose-1-phosphate aldolase</fullName>
    </submittedName>
</protein>
<evidence type="ECO:0000259" key="3">
    <source>
        <dbReference type="SMART" id="SM01007"/>
    </source>
</evidence>
<organism evidence="4 5">
    <name type="scientific">Dolosigranulum pigrum ATCC 51524</name>
    <dbReference type="NCBI Taxonomy" id="883103"/>
    <lineage>
        <taxon>Bacteria</taxon>
        <taxon>Bacillati</taxon>
        <taxon>Bacillota</taxon>
        <taxon>Bacilli</taxon>
        <taxon>Lactobacillales</taxon>
        <taxon>Carnobacteriaceae</taxon>
        <taxon>Dolosigranulum</taxon>
    </lineage>
</organism>
<keyword evidence="1" id="KW-0479">Metal-binding</keyword>
<dbReference type="Pfam" id="PF00596">
    <property type="entry name" value="Aldolase_II"/>
    <property type="match status" value="1"/>
</dbReference>
<dbReference type="InterPro" id="IPR036409">
    <property type="entry name" value="Aldolase_II/adducin_N_sf"/>
</dbReference>
<dbReference type="SMART" id="SM01007">
    <property type="entry name" value="Aldolase_II"/>
    <property type="match status" value="1"/>
</dbReference>
<dbReference type="RefSeq" id="WP_004635666.1">
    <property type="nucleotide sequence ID" value="NZ_JH601103.1"/>
</dbReference>
<dbReference type="HOGENOM" id="CLU_076831_0_0_9"/>
<dbReference type="InterPro" id="IPR050197">
    <property type="entry name" value="Aldolase_class_II_sugar_metab"/>
</dbReference>
<dbReference type="SUPFAM" id="SSF53639">
    <property type="entry name" value="AraD/HMP-PK domain-like"/>
    <property type="match status" value="1"/>
</dbReference>
<dbReference type="GO" id="GO:0005829">
    <property type="term" value="C:cytosol"/>
    <property type="evidence" value="ECO:0007669"/>
    <property type="project" value="TreeGrafter"/>
</dbReference>
<keyword evidence="5" id="KW-1185">Reference proteome</keyword>
<reference evidence="4 5" key="1">
    <citation type="submission" date="2012-01" db="EMBL/GenBank/DDBJ databases">
        <title>The Genome Sequence of Dolosigranulum pigrum ATCC 51524.</title>
        <authorList>
            <consortium name="The Broad Institute Genome Sequencing Platform"/>
            <person name="Earl A."/>
            <person name="Ward D."/>
            <person name="Feldgarden M."/>
            <person name="Gevers D."/>
            <person name="Huys G."/>
            <person name="Young S.K."/>
            <person name="Zeng Q."/>
            <person name="Gargeya S."/>
            <person name="Fitzgerald M."/>
            <person name="Haas B."/>
            <person name="Abouelleil A."/>
            <person name="Alvarado L."/>
            <person name="Arachchi H.M."/>
            <person name="Berlin A."/>
            <person name="Chapman S.B."/>
            <person name="Gearin G."/>
            <person name="Goldberg J."/>
            <person name="Griggs A."/>
            <person name="Gujja S."/>
            <person name="Hansen M."/>
            <person name="Heiman D."/>
            <person name="Howarth C."/>
            <person name="Larimer J."/>
            <person name="Lui A."/>
            <person name="MacDonald P.J.P."/>
            <person name="McCowen C."/>
            <person name="Montmayeur A."/>
            <person name="Murphy C."/>
            <person name="Neiman D."/>
            <person name="Pearson M."/>
            <person name="Priest M."/>
            <person name="Roberts A."/>
            <person name="Saif S."/>
            <person name="Shea T."/>
            <person name="Sisk P."/>
            <person name="Stolte C."/>
            <person name="Sykes S."/>
            <person name="Wortman J."/>
            <person name="Nusbaum C."/>
            <person name="Birren B."/>
        </authorList>
    </citation>
    <scope>NUCLEOTIDE SEQUENCE [LARGE SCALE GENOMIC DNA]</scope>
    <source>
        <strain evidence="4 5">ATCC 51524</strain>
    </source>
</reference>
<dbReference type="EMBL" id="AGEF01000007">
    <property type="protein sequence ID" value="EHR33646.1"/>
    <property type="molecule type" value="Genomic_DNA"/>
</dbReference>
<sequence>MTVSFEQSKIVVDLINTTYDMWKKGWDESNGGNISIILNEDNIDMLPSDKNSNFNEFNDIPENLIGKYILITASGSQFRTIKSRISTGIVEDIGVIRIKREGYDVVWGFENNHKPTSELYMHLLSHSTRLAQDNNHRVVVHNHANNATAFSHTVEPNDSAYTLPLWKILTESIVVFPDGVGVLPWELPGTLNIGLKTAEKLKRCRIVVWTFHGILATGKNFQDCFGLIETVDKAAELYMLTNNIRKFEGLTVDNIKEVCDTLGVNPREEIFL</sequence>
<dbReference type="NCBIfam" id="NF002963">
    <property type="entry name" value="PRK03634.1"/>
    <property type="match status" value="1"/>
</dbReference>
<proteinExistence type="predicted"/>
<dbReference type="Proteomes" id="UP000003599">
    <property type="component" value="Unassembled WGS sequence"/>
</dbReference>
<evidence type="ECO:0000313" key="5">
    <source>
        <dbReference type="Proteomes" id="UP000003599"/>
    </source>
</evidence>
<gene>
    <name evidence="4" type="ORF">HMPREF9703_00700</name>
</gene>
<dbReference type="PATRIC" id="fig|883103.3.peg.685"/>
<accession>H3NDR9</accession>